<evidence type="ECO:0000313" key="11">
    <source>
        <dbReference type="Proteomes" id="UP000005096"/>
    </source>
</evidence>
<dbReference type="InterPro" id="IPR013656">
    <property type="entry name" value="PAS_4"/>
</dbReference>
<dbReference type="EC" id="2.7.13.3" evidence="2"/>
<keyword evidence="10" id="KW-0418">Kinase</keyword>
<dbReference type="EMBL" id="CM001022">
    <property type="protein sequence ID" value="EFQ24575.1"/>
    <property type="molecule type" value="Genomic_DNA"/>
</dbReference>
<dbReference type="Pfam" id="PF01627">
    <property type="entry name" value="Hpt"/>
    <property type="match status" value="1"/>
</dbReference>
<feature type="modified residue" description="4-aspartylphosphate" evidence="5">
    <location>
        <position position="666"/>
    </location>
</feature>
<evidence type="ECO:0000256" key="2">
    <source>
        <dbReference type="ARBA" id="ARBA00012438"/>
    </source>
</evidence>
<dbReference type="OrthoDB" id="187at2"/>
<name>E3CYY0_9BACT</name>
<dbReference type="InterPro" id="IPR036097">
    <property type="entry name" value="HisK_dim/P_sf"/>
</dbReference>
<evidence type="ECO:0000259" key="9">
    <source>
        <dbReference type="PROSITE" id="PS50894"/>
    </source>
</evidence>
<dbReference type="SUPFAM" id="SSF55785">
    <property type="entry name" value="PYP-like sensor domain (PAS domain)"/>
    <property type="match status" value="3"/>
</dbReference>
<dbReference type="SMART" id="SM00448">
    <property type="entry name" value="REC"/>
    <property type="match status" value="1"/>
</dbReference>
<dbReference type="SUPFAM" id="SSF52172">
    <property type="entry name" value="CheY-like"/>
    <property type="match status" value="1"/>
</dbReference>
<dbReference type="GO" id="GO:0000155">
    <property type="term" value="F:phosphorelay sensor kinase activity"/>
    <property type="evidence" value="ECO:0007669"/>
    <property type="project" value="InterPro"/>
</dbReference>
<feature type="domain" description="Histidine kinase" evidence="6">
    <location>
        <begin position="372"/>
        <end position="588"/>
    </location>
</feature>
<dbReference type="CDD" id="cd00130">
    <property type="entry name" value="PAS"/>
    <property type="match status" value="2"/>
</dbReference>
<evidence type="ECO:0000256" key="4">
    <source>
        <dbReference type="PROSITE-ProRule" id="PRU00110"/>
    </source>
</evidence>
<dbReference type="SMART" id="SM00091">
    <property type="entry name" value="PAS"/>
    <property type="match status" value="2"/>
</dbReference>
<evidence type="ECO:0000313" key="10">
    <source>
        <dbReference type="EMBL" id="EFQ24575.1"/>
    </source>
</evidence>
<sequence>MTAPEPPYPGLTLFVPQRPLPLLVLRQGRTVLCNEAAERFWEVPPGGLCGLPLPPELATPPAVPSVSSAWRRLLPSSPRDSETTGFRYALPDGQGTHVLLLVRRSCCPSGSPIPPERSTSPPLLDLVGNPLLLLGLDGTILGANRPACKRLGIPLEALRRRSLYDVTPLPNRGQTAALHLRALLEGSSLGNGILATQDGFPFPVPMQLFLGFWEGCPLLFLGGRDPFCSLSSESPGDRRRRQRTLRALLGAFPEPAFFLDVQGFFRDCNGAFEALTGLSRDQMTGRLFADLPLDSLSRLDPLESRTLSLDFSGPSGTRQFLLRRSPCNDGKEEGLLGILFDVTERARGEAILREARKAAEEADQAKSAFLAQVSHEIRNPLSTLLGLSELCLGTPLQPRQRHWIQSIHQASTHMLRIANDVLDLSRVEAGKLELQQVPYSLPQLLRDALKAVLPQGEAKGLALALREEPGLPERLLGDPGRIQQILVNLLTNAVKFCDRGRVELRARKDPQGPWLELAVEDTGQGIEPEDLRRVFQPFWQASPSTSAQGMGLGLPIALQLTRSMGGNIEASSLPGSGTTFLVRLPLEEAEAEPSPSLSPTCARAPEVPGEKTPAPLRILLAEDSPMNRELMETVLTLWGHGVTAVSSGRQALEALERNPFDVAILDIQMPDGDGLSTARHIRCREEGTGCRLPLVALTAYAMEEDRIRCLEAGMDCYLAKPVSLQTLQKTLEGLIPPTADLGQPPAPPCEALDPAPDLSVLADLTGGREDLMRRAVHLFFQGTPLMLENLRVALLRDNPKGVEAAAHRLKGSLSHLGDPEATRLAEELHHLHQEPQEVLLPLLESLENRVERLHAHFRARGWLGEEGE</sequence>
<dbReference type="Gene3D" id="3.30.565.10">
    <property type="entry name" value="Histidine kinase-like ATPase, C-terminal domain"/>
    <property type="match status" value="1"/>
</dbReference>
<dbReference type="Proteomes" id="UP000005096">
    <property type="component" value="Chromosome"/>
</dbReference>
<dbReference type="PRINTS" id="PR00344">
    <property type="entry name" value="BCTRLSENSOR"/>
</dbReference>
<comment type="catalytic activity">
    <reaction evidence="1">
        <text>ATP + protein L-histidine = ADP + protein N-phospho-L-histidine.</text>
        <dbReference type="EC" id="2.7.13.3"/>
    </reaction>
</comment>
<dbReference type="SUPFAM" id="SSF47226">
    <property type="entry name" value="Histidine-containing phosphotransfer domain, HPT domain"/>
    <property type="match status" value="1"/>
</dbReference>
<evidence type="ECO:0000259" key="6">
    <source>
        <dbReference type="PROSITE" id="PS50109"/>
    </source>
</evidence>
<dbReference type="PROSITE" id="PS50112">
    <property type="entry name" value="PAS"/>
    <property type="match status" value="1"/>
</dbReference>
<evidence type="ECO:0000256" key="5">
    <source>
        <dbReference type="PROSITE-ProRule" id="PRU00169"/>
    </source>
</evidence>
<dbReference type="FunFam" id="3.30.565.10:FF:000010">
    <property type="entry name" value="Sensor histidine kinase RcsC"/>
    <property type="match status" value="1"/>
</dbReference>
<dbReference type="PROSITE" id="PS50110">
    <property type="entry name" value="RESPONSE_REGULATORY"/>
    <property type="match status" value="1"/>
</dbReference>
<dbReference type="Gene3D" id="1.10.287.130">
    <property type="match status" value="1"/>
</dbReference>
<gene>
    <name evidence="10" type="ORF">Apau_2164</name>
</gene>
<dbReference type="InterPro" id="IPR035965">
    <property type="entry name" value="PAS-like_dom_sf"/>
</dbReference>
<dbReference type="HOGENOM" id="CLU_330290_0_0_0"/>
<accession>E3CYY0</accession>
<dbReference type="InterPro" id="IPR003661">
    <property type="entry name" value="HisK_dim/P_dom"/>
</dbReference>
<dbReference type="eggNOG" id="COG5002">
    <property type="taxonomic scope" value="Bacteria"/>
</dbReference>
<dbReference type="CDD" id="cd17546">
    <property type="entry name" value="REC_hyHK_CKI1_RcsC-like"/>
    <property type="match status" value="1"/>
</dbReference>
<dbReference type="InterPro" id="IPR008207">
    <property type="entry name" value="Sig_transdc_His_kin_Hpt_dom"/>
</dbReference>
<keyword evidence="10" id="KW-0808">Transferase</keyword>
<dbReference type="Pfam" id="PF02518">
    <property type="entry name" value="HATPase_c"/>
    <property type="match status" value="1"/>
</dbReference>
<dbReference type="PANTHER" id="PTHR45339:SF5">
    <property type="entry name" value="HISTIDINE KINASE"/>
    <property type="match status" value="1"/>
</dbReference>
<dbReference type="InterPro" id="IPR000014">
    <property type="entry name" value="PAS"/>
</dbReference>
<dbReference type="InterPro" id="IPR011006">
    <property type="entry name" value="CheY-like_superfamily"/>
</dbReference>
<keyword evidence="3 5" id="KW-0597">Phosphoprotein</keyword>
<keyword evidence="11" id="KW-1185">Reference proteome</keyword>
<dbReference type="CDD" id="cd16922">
    <property type="entry name" value="HATPase_EvgS-ArcB-TorS-like"/>
    <property type="match status" value="1"/>
</dbReference>
<dbReference type="SUPFAM" id="SSF55874">
    <property type="entry name" value="ATPase domain of HSP90 chaperone/DNA topoisomerase II/histidine kinase"/>
    <property type="match status" value="1"/>
</dbReference>
<dbReference type="Gene3D" id="1.20.120.160">
    <property type="entry name" value="HPT domain"/>
    <property type="match status" value="1"/>
</dbReference>
<dbReference type="InterPro" id="IPR004358">
    <property type="entry name" value="Sig_transdc_His_kin-like_C"/>
</dbReference>
<dbReference type="PROSITE" id="PS50109">
    <property type="entry name" value="HIS_KIN"/>
    <property type="match status" value="1"/>
</dbReference>
<dbReference type="CDD" id="cd00088">
    <property type="entry name" value="HPT"/>
    <property type="match status" value="1"/>
</dbReference>
<dbReference type="SUPFAM" id="SSF47384">
    <property type="entry name" value="Homodimeric domain of signal transducing histidine kinase"/>
    <property type="match status" value="1"/>
</dbReference>
<organism evidence="10 11">
    <name type="scientific">Aminomonas paucivorans DSM 12260</name>
    <dbReference type="NCBI Taxonomy" id="584708"/>
    <lineage>
        <taxon>Bacteria</taxon>
        <taxon>Thermotogati</taxon>
        <taxon>Synergistota</taxon>
        <taxon>Synergistia</taxon>
        <taxon>Synergistales</taxon>
        <taxon>Synergistaceae</taxon>
        <taxon>Aminomonas</taxon>
    </lineage>
</organism>
<dbReference type="Pfam" id="PF08448">
    <property type="entry name" value="PAS_4"/>
    <property type="match status" value="1"/>
</dbReference>
<dbReference type="InterPro" id="IPR005467">
    <property type="entry name" value="His_kinase_dom"/>
</dbReference>
<dbReference type="InterPro" id="IPR003594">
    <property type="entry name" value="HATPase_dom"/>
</dbReference>
<dbReference type="CDD" id="cd00082">
    <property type="entry name" value="HisKA"/>
    <property type="match status" value="1"/>
</dbReference>
<dbReference type="InterPro" id="IPR036641">
    <property type="entry name" value="HPT_dom_sf"/>
</dbReference>
<dbReference type="RefSeq" id="WP_006301816.1">
    <property type="nucleotide sequence ID" value="NZ_CM001022.1"/>
</dbReference>
<evidence type="ECO:0000256" key="1">
    <source>
        <dbReference type="ARBA" id="ARBA00000085"/>
    </source>
</evidence>
<evidence type="ECO:0000259" key="8">
    <source>
        <dbReference type="PROSITE" id="PS50112"/>
    </source>
</evidence>
<dbReference type="SMART" id="SM00388">
    <property type="entry name" value="HisKA"/>
    <property type="match status" value="1"/>
</dbReference>
<dbReference type="STRING" id="584708.Apau_2164"/>
<feature type="domain" description="PAS" evidence="8">
    <location>
        <begin position="241"/>
        <end position="286"/>
    </location>
</feature>
<dbReference type="AlphaFoldDB" id="E3CYY0"/>
<dbReference type="Gene3D" id="3.40.50.2300">
    <property type="match status" value="1"/>
</dbReference>
<dbReference type="Pfam" id="PF00072">
    <property type="entry name" value="Response_reg"/>
    <property type="match status" value="1"/>
</dbReference>
<protein>
    <recommendedName>
        <fullName evidence="2">histidine kinase</fullName>
        <ecNumber evidence="2">2.7.13.3</ecNumber>
    </recommendedName>
</protein>
<feature type="domain" description="HPt" evidence="9">
    <location>
        <begin position="768"/>
        <end position="860"/>
    </location>
</feature>
<evidence type="ECO:0000256" key="3">
    <source>
        <dbReference type="ARBA" id="ARBA00022553"/>
    </source>
</evidence>
<feature type="modified residue" description="Phosphohistidine" evidence="4">
    <location>
        <position position="807"/>
    </location>
</feature>
<dbReference type="Pfam" id="PF00512">
    <property type="entry name" value="HisKA"/>
    <property type="match status" value="1"/>
</dbReference>
<dbReference type="PROSITE" id="PS50894">
    <property type="entry name" value="HPT"/>
    <property type="match status" value="1"/>
</dbReference>
<evidence type="ECO:0000259" key="7">
    <source>
        <dbReference type="PROSITE" id="PS50110"/>
    </source>
</evidence>
<proteinExistence type="predicted"/>
<dbReference type="PaxDb" id="584708-Apau_2164"/>
<dbReference type="GO" id="GO:0005886">
    <property type="term" value="C:plasma membrane"/>
    <property type="evidence" value="ECO:0007669"/>
    <property type="project" value="UniProtKB-SubCell"/>
</dbReference>
<dbReference type="InterPro" id="IPR001789">
    <property type="entry name" value="Sig_transdc_resp-reg_receiver"/>
</dbReference>
<reference evidence="10 11" key="1">
    <citation type="journal article" date="2010" name="Stand. Genomic Sci.">
        <title>Non-contiguous finished genome sequence of Aminomonas paucivorans type strain (GLU-3).</title>
        <authorList>
            <person name="Pitluck S."/>
            <person name="Yasawong M."/>
            <person name="Held B."/>
            <person name="Lapidus A."/>
            <person name="Nolan M."/>
            <person name="Copeland A."/>
            <person name="Lucas S."/>
            <person name="Del Rio T.G."/>
            <person name="Tice H."/>
            <person name="Cheng J.F."/>
            <person name="Chertkov O."/>
            <person name="Goodwin L."/>
            <person name="Tapia R."/>
            <person name="Han C."/>
            <person name="Liolios K."/>
            <person name="Ivanova N."/>
            <person name="Mavromatis K."/>
            <person name="Ovchinnikova G."/>
            <person name="Pati A."/>
            <person name="Chen A."/>
            <person name="Palaniappan K."/>
            <person name="Land M."/>
            <person name="Hauser L."/>
            <person name="Chang Y.J."/>
            <person name="Jeffries C.D."/>
            <person name="Pukall R."/>
            <person name="Spring S."/>
            <person name="Rohde M."/>
            <person name="Sikorski J."/>
            <person name="Goker M."/>
            <person name="Woyke T."/>
            <person name="Bristow J."/>
            <person name="Eisen J.A."/>
            <person name="Markowitz V."/>
            <person name="Hugenholtz P."/>
            <person name="Kyrpides N.C."/>
            <person name="Klenk H.P."/>
        </authorList>
    </citation>
    <scope>NUCLEOTIDE SEQUENCE [LARGE SCALE GENOMIC DNA]</scope>
    <source>
        <strain evidence="10 11">DSM 12260</strain>
    </source>
</reference>
<dbReference type="NCBIfam" id="TIGR00229">
    <property type="entry name" value="sensory_box"/>
    <property type="match status" value="1"/>
</dbReference>
<dbReference type="PANTHER" id="PTHR45339">
    <property type="entry name" value="HYBRID SIGNAL TRANSDUCTION HISTIDINE KINASE J"/>
    <property type="match status" value="1"/>
</dbReference>
<dbReference type="Gene3D" id="3.30.450.20">
    <property type="entry name" value="PAS domain"/>
    <property type="match status" value="1"/>
</dbReference>
<dbReference type="GO" id="GO:0005524">
    <property type="term" value="F:ATP binding"/>
    <property type="evidence" value="ECO:0007669"/>
    <property type="project" value="UniProtKB-KW"/>
</dbReference>
<dbReference type="SMART" id="SM00387">
    <property type="entry name" value="HATPase_c"/>
    <property type="match status" value="1"/>
</dbReference>
<feature type="domain" description="Response regulatory" evidence="7">
    <location>
        <begin position="617"/>
        <end position="735"/>
    </location>
</feature>
<dbReference type="InterPro" id="IPR036890">
    <property type="entry name" value="HATPase_C_sf"/>
</dbReference>